<proteinExistence type="predicted"/>
<dbReference type="InterPro" id="IPR013785">
    <property type="entry name" value="Aldolase_TIM"/>
</dbReference>
<comment type="caution">
    <text evidence="5">The sequence shown here is derived from an EMBL/GenBank/DDBJ whole genome shotgun (WGS) entry which is preliminary data.</text>
</comment>
<dbReference type="InterPro" id="IPR000262">
    <property type="entry name" value="FMN-dep_DH"/>
</dbReference>
<dbReference type="Proteomes" id="UP001219525">
    <property type="component" value="Unassembled WGS sequence"/>
</dbReference>
<dbReference type="Pfam" id="PF01070">
    <property type="entry name" value="FMN_dh"/>
    <property type="match status" value="1"/>
</dbReference>
<organism evidence="5 6">
    <name type="scientific">Mycena pura</name>
    <dbReference type="NCBI Taxonomy" id="153505"/>
    <lineage>
        <taxon>Eukaryota</taxon>
        <taxon>Fungi</taxon>
        <taxon>Dikarya</taxon>
        <taxon>Basidiomycota</taxon>
        <taxon>Agaricomycotina</taxon>
        <taxon>Agaricomycetes</taxon>
        <taxon>Agaricomycetidae</taxon>
        <taxon>Agaricales</taxon>
        <taxon>Marasmiineae</taxon>
        <taxon>Mycenaceae</taxon>
        <taxon>Mycena</taxon>
    </lineage>
</organism>
<comment type="cofactor">
    <cofactor evidence="1">
        <name>FMN</name>
        <dbReference type="ChEBI" id="CHEBI:58210"/>
    </cofactor>
</comment>
<evidence type="ECO:0000256" key="3">
    <source>
        <dbReference type="SAM" id="MobiDB-lite"/>
    </source>
</evidence>
<evidence type="ECO:0000313" key="6">
    <source>
        <dbReference type="Proteomes" id="UP001219525"/>
    </source>
</evidence>
<dbReference type="GO" id="GO:0016491">
    <property type="term" value="F:oxidoreductase activity"/>
    <property type="evidence" value="ECO:0007669"/>
    <property type="project" value="UniProtKB-KW"/>
</dbReference>
<feature type="region of interest" description="Disordered" evidence="3">
    <location>
        <begin position="197"/>
        <end position="218"/>
    </location>
</feature>
<sequence length="428" mass="45179">MHGIGVQVGTPDPVFMARLGHQPIVDANKMPKWPYISADMDARFRAGDADDAEAALAHGADGIIVSNHGGRQLVGALPSLYALAAIMHSPAIRAAQATGRLTVFDSGVRTGPDILKAIALGAQAIIRARPGPKASTRQIKGGSGEDEGRCASRGAETARRAAMAHRASWVVQGDDDTYAVPGVLAGAGPRAQGGLLCAPPASGRAPRTHACSRSRGDRRGTSLRCVARRIASALASPHHYYRPWYASAPAVLCAHSDGCTHGRVASRVGKARGREYGACAYKADAASTRRRQPPALPRSFAGVRLAPLLKVNNPPTLPLGTVGATGWPIVRKVRIHLPPMYPLQARRCGYLTFYLFFQLARILYGITAPESSAGPQLTPEARRCKCLVHQHPHRSTPPRSALFEAVGLARLGPAAETSGSSLGQEGMV</sequence>
<evidence type="ECO:0000256" key="1">
    <source>
        <dbReference type="ARBA" id="ARBA00001917"/>
    </source>
</evidence>
<protein>
    <submittedName>
        <fullName evidence="5">FMN-dependent dehydrogenase-domain-containing protein</fullName>
    </submittedName>
</protein>
<evidence type="ECO:0000259" key="4">
    <source>
        <dbReference type="PROSITE" id="PS51349"/>
    </source>
</evidence>
<dbReference type="EMBL" id="JARJCW010000019">
    <property type="protein sequence ID" value="KAJ7214455.1"/>
    <property type="molecule type" value="Genomic_DNA"/>
</dbReference>
<accession>A0AAD6YJ70</accession>
<dbReference type="PROSITE" id="PS00557">
    <property type="entry name" value="FMN_HYDROXY_ACID_DH_1"/>
    <property type="match status" value="1"/>
</dbReference>
<keyword evidence="2" id="KW-0560">Oxidoreductase</keyword>
<dbReference type="PANTHER" id="PTHR10578">
    <property type="entry name" value="S -2-HYDROXY-ACID OXIDASE-RELATED"/>
    <property type="match status" value="1"/>
</dbReference>
<reference evidence="5" key="1">
    <citation type="submission" date="2023-03" db="EMBL/GenBank/DDBJ databases">
        <title>Massive genome expansion in bonnet fungi (Mycena s.s.) driven by repeated elements and novel gene families across ecological guilds.</title>
        <authorList>
            <consortium name="Lawrence Berkeley National Laboratory"/>
            <person name="Harder C.B."/>
            <person name="Miyauchi S."/>
            <person name="Viragh M."/>
            <person name="Kuo A."/>
            <person name="Thoen E."/>
            <person name="Andreopoulos B."/>
            <person name="Lu D."/>
            <person name="Skrede I."/>
            <person name="Drula E."/>
            <person name="Henrissat B."/>
            <person name="Morin E."/>
            <person name="Kohler A."/>
            <person name="Barry K."/>
            <person name="LaButti K."/>
            <person name="Morin E."/>
            <person name="Salamov A."/>
            <person name="Lipzen A."/>
            <person name="Mereny Z."/>
            <person name="Hegedus B."/>
            <person name="Baldrian P."/>
            <person name="Stursova M."/>
            <person name="Weitz H."/>
            <person name="Taylor A."/>
            <person name="Grigoriev I.V."/>
            <person name="Nagy L.G."/>
            <person name="Martin F."/>
            <person name="Kauserud H."/>
        </authorList>
    </citation>
    <scope>NUCLEOTIDE SEQUENCE</scope>
    <source>
        <strain evidence="5">9144</strain>
    </source>
</reference>
<evidence type="ECO:0000256" key="2">
    <source>
        <dbReference type="ARBA" id="ARBA00023002"/>
    </source>
</evidence>
<feature type="region of interest" description="Disordered" evidence="3">
    <location>
        <begin position="131"/>
        <end position="150"/>
    </location>
</feature>
<dbReference type="SUPFAM" id="SSF51395">
    <property type="entry name" value="FMN-linked oxidoreductases"/>
    <property type="match status" value="1"/>
</dbReference>
<dbReference type="InterPro" id="IPR008259">
    <property type="entry name" value="FMN_hydac_DH_AS"/>
</dbReference>
<dbReference type="AlphaFoldDB" id="A0AAD6YJ70"/>
<dbReference type="Gene3D" id="3.20.20.70">
    <property type="entry name" value="Aldolase class I"/>
    <property type="match status" value="1"/>
</dbReference>
<evidence type="ECO:0000313" key="5">
    <source>
        <dbReference type="EMBL" id="KAJ7214455.1"/>
    </source>
</evidence>
<name>A0AAD6YJ70_9AGAR</name>
<keyword evidence="6" id="KW-1185">Reference proteome</keyword>
<feature type="domain" description="FMN hydroxy acid dehydrogenase" evidence="4">
    <location>
        <begin position="1"/>
        <end position="130"/>
    </location>
</feature>
<dbReference type="PANTHER" id="PTHR10578:SF143">
    <property type="entry name" value="FMN-DEPENDENT ALPHA-HYDROXY ACID DEHYDROGENASE PB1A11.03"/>
    <property type="match status" value="1"/>
</dbReference>
<dbReference type="InterPro" id="IPR037396">
    <property type="entry name" value="FMN_HAD"/>
</dbReference>
<gene>
    <name evidence="5" type="ORF">GGX14DRAFT_610921</name>
</gene>
<dbReference type="PROSITE" id="PS51349">
    <property type="entry name" value="FMN_HYDROXY_ACID_DH_2"/>
    <property type="match status" value="1"/>
</dbReference>